<comment type="subcellular location">
    <subcellularLocation>
        <location evidence="1">Nucleus</location>
    </subcellularLocation>
</comment>
<dbReference type="Gene3D" id="2.130.10.10">
    <property type="entry name" value="YVTN repeat-like/Quinoprotein amine dehydrogenase"/>
    <property type="match status" value="1"/>
</dbReference>
<dbReference type="Proteomes" id="UP000003786">
    <property type="component" value="Chromosome 2"/>
</dbReference>
<dbReference type="SMART" id="SM00320">
    <property type="entry name" value="WD40"/>
    <property type="match status" value="5"/>
</dbReference>
<evidence type="ECO:0000256" key="3">
    <source>
        <dbReference type="ARBA" id="ARBA00022737"/>
    </source>
</evidence>
<dbReference type="InterPro" id="IPR036322">
    <property type="entry name" value="WD40_repeat_dom_sf"/>
</dbReference>
<dbReference type="InterPro" id="IPR045183">
    <property type="entry name" value="Ebi-like"/>
</dbReference>
<protein>
    <submittedName>
        <fullName evidence="5">Transducin beta-like protein 1</fullName>
    </submittedName>
</protein>
<dbReference type="OMA" id="NEASICK"/>
<keyword evidence="4" id="KW-0539">Nucleus</keyword>
<evidence type="ECO:0000256" key="1">
    <source>
        <dbReference type="ARBA" id="ARBA00004123"/>
    </source>
</evidence>
<evidence type="ECO:0000256" key="4">
    <source>
        <dbReference type="ARBA" id="ARBA00023242"/>
    </source>
</evidence>
<dbReference type="OrthoDB" id="359405at2759"/>
<dbReference type="GO" id="GO:0000118">
    <property type="term" value="C:histone deacetylase complex"/>
    <property type="evidence" value="ECO:0007669"/>
    <property type="project" value="TreeGrafter"/>
</dbReference>
<keyword evidence="2" id="KW-0853">WD repeat</keyword>
<dbReference type="STRING" id="869250.J4C850"/>
<reference evidence="5 6" key="1">
    <citation type="journal article" date="2012" name="MBio">
        <title>Comparative genome analysis of three eukaryotic parasites with differing abilities to transform leukocytes reveals key mediators of Theileria-induced leukocyte transformation.</title>
        <authorList>
            <person name="Hayashida K."/>
            <person name="Hara Y."/>
            <person name="Abe T."/>
            <person name="Yamasaki C."/>
            <person name="Toyoda A."/>
            <person name="Kosuge T."/>
            <person name="Suzuki Y."/>
            <person name="Sato Y."/>
            <person name="Kawashima S."/>
            <person name="Katayama T."/>
            <person name="Wakaguri H."/>
            <person name="Inoue N."/>
            <person name="Homma K."/>
            <person name="Tada-Umezaki M."/>
            <person name="Yagi Y."/>
            <person name="Fujii Y."/>
            <person name="Habara T."/>
            <person name="Kanehisa M."/>
            <person name="Watanabe H."/>
            <person name="Ito K."/>
            <person name="Gojobori T."/>
            <person name="Sugawara H."/>
            <person name="Imanishi T."/>
            <person name="Weir W."/>
            <person name="Gardner M."/>
            <person name="Pain A."/>
            <person name="Shiels B."/>
            <person name="Hattori M."/>
            <person name="Nene V."/>
            <person name="Sugimoto C."/>
        </authorList>
    </citation>
    <scope>NUCLEOTIDE SEQUENCE [LARGE SCALE GENOMIC DNA]</scope>
    <source>
        <strain evidence="5 6">Shintoku</strain>
    </source>
</reference>
<sequence>MFRYCHTAFCFNKEASINTNPFYGNHADKIPPNALVSFMQKAMIYIYLEYHTDDITGEQILCDESFSFFRKHNCFRKLGQTHGLPLSQSNFTHTEDKDQLDKSNVNNNSSAVKPEFDLTNTGFTPDDILESNSSLFQLNHPVYVGPPQRRLSDKWQLYGYHKLFEYKCSNLSTTCHFNPAYPGYVLKMYVQLLIIIIITMFRVVDAPSSLYKLNDNGKASICEILLPHAKLSSNKYDPGVTTSSKWRPDGVAVCTGHSDGNVNLWSMEGHYMTSVRVEAAVTAVAFSGSRAYWNEVDAADVPYYVAVGCATGQVLVYKVDKNKFKLFKQYSHTTCVTDVEWKSPTVVSSTSMGGNLVLYDVTSDSSKELMLSSVNNVPFMEWDYYGRYLAMVDDTEIFKVYKPKENEVDGELVLLSGHKAKLIGASWYSGIFEKSSCRICTIAMDKQMIVWDVAAECLVMSLALDQMPTTVSVSPNDSLVAIGSYGNSIKMYALPNLTLVCSFYDQTVPTNVSWSADRQHLLYNVFNLQRTLIVPLNTLSSIQSD</sequence>
<organism evidence="5 6">
    <name type="scientific">Theileria orientalis strain Shintoku</name>
    <dbReference type="NCBI Taxonomy" id="869250"/>
    <lineage>
        <taxon>Eukaryota</taxon>
        <taxon>Sar</taxon>
        <taxon>Alveolata</taxon>
        <taxon>Apicomplexa</taxon>
        <taxon>Aconoidasida</taxon>
        <taxon>Piroplasmida</taxon>
        <taxon>Theileriidae</taxon>
        <taxon>Theileria</taxon>
    </lineage>
</organism>
<dbReference type="KEGG" id="tot:TOT_020000435"/>
<dbReference type="PANTHER" id="PTHR22846:SF2">
    <property type="entry name" value="F-BOX-LIKE_WD REPEAT-CONTAINING PROTEIN EBI"/>
    <property type="match status" value="1"/>
</dbReference>
<dbReference type="EMBL" id="AP011947">
    <property type="protein sequence ID" value="BAM40173.1"/>
    <property type="molecule type" value="Genomic_DNA"/>
</dbReference>
<dbReference type="InterPro" id="IPR001680">
    <property type="entry name" value="WD40_rpt"/>
</dbReference>
<evidence type="ECO:0000256" key="2">
    <source>
        <dbReference type="ARBA" id="ARBA00022574"/>
    </source>
</evidence>
<evidence type="ECO:0000313" key="5">
    <source>
        <dbReference type="EMBL" id="BAM40173.1"/>
    </source>
</evidence>
<accession>J4C850</accession>
<proteinExistence type="predicted"/>
<keyword evidence="6" id="KW-1185">Reference proteome</keyword>
<keyword evidence="3" id="KW-0677">Repeat</keyword>
<dbReference type="GO" id="GO:0003714">
    <property type="term" value="F:transcription corepressor activity"/>
    <property type="evidence" value="ECO:0007669"/>
    <property type="project" value="InterPro"/>
</dbReference>
<dbReference type="RefSeq" id="XP_009690474.1">
    <property type="nucleotide sequence ID" value="XM_009692179.1"/>
</dbReference>
<dbReference type="SUPFAM" id="SSF50978">
    <property type="entry name" value="WD40 repeat-like"/>
    <property type="match status" value="1"/>
</dbReference>
<dbReference type="InterPro" id="IPR015943">
    <property type="entry name" value="WD40/YVTN_repeat-like_dom_sf"/>
</dbReference>
<dbReference type="AlphaFoldDB" id="J4C850"/>
<dbReference type="eggNOG" id="KOG0273">
    <property type="taxonomic scope" value="Eukaryota"/>
</dbReference>
<name>J4C850_THEOR</name>
<evidence type="ECO:0000313" key="6">
    <source>
        <dbReference type="Proteomes" id="UP000003786"/>
    </source>
</evidence>
<dbReference type="PANTHER" id="PTHR22846">
    <property type="entry name" value="WD40 REPEAT PROTEIN"/>
    <property type="match status" value="1"/>
</dbReference>
<gene>
    <name evidence="5" type="ORF">TOT_020000435</name>
</gene>
<dbReference type="GO" id="GO:0006357">
    <property type="term" value="P:regulation of transcription by RNA polymerase II"/>
    <property type="evidence" value="ECO:0007669"/>
    <property type="project" value="TreeGrafter"/>
</dbReference>
<dbReference type="VEuPathDB" id="PiroplasmaDB:TOT_020000435"/>
<dbReference type="Gene3D" id="1.20.960.30">
    <property type="match status" value="1"/>
</dbReference>
<dbReference type="GeneID" id="20714584"/>